<dbReference type="Proteomes" id="UP000291236">
    <property type="component" value="Chromosome"/>
</dbReference>
<dbReference type="PANTHER" id="PTHR43798:SF33">
    <property type="entry name" value="HYDROLASE, PUTATIVE (AFU_ORTHOLOGUE AFUA_2G14860)-RELATED"/>
    <property type="match status" value="1"/>
</dbReference>
<evidence type="ECO:0000259" key="1">
    <source>
        <dbReference type="Pfam" id="PF00561"/>
    </source>
</evidence>
<dbReference type="InterPro" id="IPR029058">
    <property type="entry name" value="AB_hydrolase_fold"/>
</dbReference>
<keyword evidence="3" id="KW-1185">Reference proteome</keyword>
<dbReference type="Gene3D" id="3.40.50.1820">
    <property type="entry name" value="alpha/beta hydrolase"/>
    <property type="match status" value="1"/>
</dbReference>
<dbReference type="InterPro" id="IPR050266">
    <property type="entry name" value="AB_hydrolase_sf"/>
</dbReference>
<dbReference type="EMBL" id="AP019368">
    <property type="protein sequence ID" value="BBH52797.1"/>
    <property type="molecule type" value="Genomic_DNA"/>
</dbReference>
<dbReference type="PRINTS" id="PR00111">
    <property type="entry name" value="ABHYDROLASE"/>
</dbReference>
<gene>
    <name evidence="2" type="ORF">JCM31447_320900</name>
</gene>
<dbReference type="Pfam" id="PF00561">
    <property type="entry name" value="Abhydrolase_1"/>
    <property type="match status" value="1"/>
</dbReference>
<reference evidence="2 3" key="1">
    <citation type="submission" date="2018-12" db="EMBL/GenBank/DDBJ databases">
        <title>Rubrispira sanarue gen. nov., sp., nov., a member of the order Silvanigrellales, isolated from a brackish lake in Hamamatsu Japan.</title>
        <authorList>
            <person name="Maejima Y."/>
            <person name="Iino T."/>
            <person name="Muraguchi Y."/>
            <person name="Fukuda K."/>
            <person name="Nojiri H."/>
            <person name="Ohkuma M."/>
            <person name="Moriuchi R."/>
            <person name="Dohra H."/>
            <person name="Kimbara K."/>
            <person name="Shintani M."/>
        </authorList>
    </citation>
    <scope>NUCLEOTIDE SEQUENCE [LARGE SCALE GENOMIC DNA]</scope>
    <source>
        <strain evidence="2 3">RF1110005</strain>
    </source>
</reference>
<dbReference type="GO" id="GO:0016787">
    <property type="term" value="F:hydrolase activity"/>
    <property type="evidence" value="ECO:0007669"/>
    <property type="project" value="UniProtKB-KW"/>
</dbReference>
<evidence type="ECO:0000313" key="2">
    <source>
        <dbReference type="EMBL" id="BBH52797.1"/>
    </source>
</evidence>
<dbReference type="PANTHER" id="PTHR43798">
    <property type="entry name" value="MONOACYLGLYCEROL LIPASE"/>
    <property type="match status" value="1"/>
</dbReference>
<dbReference type="KEGG" id="sbf:JCM31447_320900"/>
<sequence>MESFCTYFQSKNGKMHYYDNKLNKKILLFIHGLSACKEVFYQQIELLKNEYRIIAVDLLGHGASENALNAEEAYSNLGFTDSIVELLSYLKAQNIIIYGWSLGGAIAIDLLERFPETKKIILDGYPPVSFKTKNFENAYLYHETTHLIAQRVLSEVEAFAYVKNGGINANENHTSDRVDKIVKAVLRANGSLKEIWFNSLLKLVGISPKECVERNRDKVTILIGENDPGINMNYMKDHFKDITEFYPNAGHAVFWERPYEIRKYL</sequence>
<name>A0A4V0P2D0_FLUSA</name>
<dbReference type="AlphaFoldDB" id="A0A4V0P2D0"/>
<protein>
    <submittedName>
        <fullName evidence="2">Alpha/beta hydrolase</fullName>
    </submittedName>
</protein>
<accession>A0A4V0P2D0</accession>
<feature type="domain" description="AB hydrolase-1" evidence="1">
    <location>
        <begin position="26"/>
        <end position="258"/>
    </location>
</feature>
<keyword evidence="2" id="KW-0378">Hydrolase</keyword>
<organism evidence="2 3">
    <name type="scientific">Fluviispira sanaruensis</name>
    <dbReference type="NCBI Taxonomy" id="2493639"/>
    <lineage>
        <taxon>Bacteria</taxon>
        <taxon>Pseudomonadati</taxon>
        <taxon>Bdellovibrionota</taxon>
        <taxon>Oligoflexia</taxon>
        <taxon>Silvanigrellales</taxon>
        <taxon>Silvanigrellaceae</taxon>
        <taxon>Fluviispira</taxon>
    </lineage>
</organism>
<proteinExistence type="predicted"/>
<dbReference type="OrthoDB" id="9780765at2"/>
<dbReference type="RefSeq" id="WP_130607579.1">
    <property type="nucleotide sequence ID" value="NZ_AP019368.1"/>
</dbReference>
<dbReference type="InterPro" id="IPR000073">
    <property type="entry name" value="AB_hydrolase_1"/>
</dbReference>
<dbReference type="GO" id="GO:0016020">
    <property type="term" value="C:membrane"/>
    <property type="evidence" value="ECO:0007669"/>
    <property type="project" value="TreeGrafter"/>
</dbReference>
<evidence type="ECO:0000313" key="3">
    <source>
        <dbReference type="Proteomes" id="UP000291236"/>
    </source>
</evidence>
<dbReference type="SUPFAM" id="SSF53474">
    <property type="entry name" value="alpha/beta-Hydrolases"/>
    <property type="match status" value="1"/>
</dbReference>